<dbReference type="AlphaFoldDB" id="A0A6P1TEE3"/>
<evidence type="ECO:0000313" key="1">
    <source>
        <dbReference type="EMBL" id="MBB5212596.1"/>
    </source>
</evidence>
<reference evidence="1 4" key="2">
    <citation type="submission" date="2020-08" db="EMBL/GenBank/DDBJ databases">
        <title>Genomic Encyclopedia of Type Strains, Phase IV (KMG-IV): sequencing the most valuable type-strain genomes for metagenomic binning, comparative biology and taxonomic classification.</title>
        <authorList>
            <person name="Goeker M."/>
        </authorList>
    </citation>
    <scope>NUCLEOTIDE SEQUENCE [LARGE SCALE GENOMIC DNA]</scope>
    <source>
        <strain evidence="1 4">DSM 11525</strain>
    </source>
</reference>
<gene>
    <name evidence="2" type="ORF">GTQ55_15300</name>
    <name evidence="1" type="ORF">HNQ53_002821</name>
</gene>
<name>A0A6P1TEE3_9GAMM</name>
<dbReference type="Proteomes" id="UP000563601">
    <property type="component" value="Unassembled WGS sequence"/>
</dbReference>
<dbReference type="Proteomes" id="UP000464675">
    <property type="component" value="Chromosome"/>
</dbReference>
<accession>A0A6P1TEE3</accession>
<protein>
    <submittedName>
        <fullName evidence="1">Uncharacterized protein</fullName>
    </submittedName>
</protein>
<dbReference type="EMBL" id="CP047491">
    <property type="protein sequence ID" value="QHQ40211.1"/>
    <property type="molecule type" value="Genomic_DNA"/>
</dbReference>
<sequence>MRNFLKYPPIELRSRDEYCIPEGPSFKLAPSEHVKLGGSCLQLKVPRHSPRHSATREESVPSWQDVLADNELAHYPLRTMANDCWGSIGLLGRMWAFYGPWMTGCKGELNLSVSVAGRFDEFSFGNISFLNPKAFETVLVHYLNDRYGHKNWEDDMAHIPRYHGPVDWHSHTHLPVPSASFKIYRQGEDVSDLALPDQLFVFPITEKHFVEVCFVQEYYSCDEKGKVAFDTGPLQELQDNVFNSITLELGPEAQTKVDKIKAEVGNMQLCKEFAPLKWPTNIYPPEPCDAPEMQKTLKAGC</sequence>
<keyword evidence="3" id="KW-1185">Reference proteome</keyword>
<dbReference type="RefSeq" id="WP_161859509.1">
    <property type="nucleotide sequence ID" value="NZ_JACHHR010000003.1"/>
</dbReference>
<evidence type="ECO:0000313" key="4">
    <source>
        <dbReference type="Proteomes" id="UP000563601"/>
    </source>
</evidence>
<organism evidence="1 4">
    <name type="scientific">Microbulbifer hydrolyticus</name>
    <dbReference type="NCBI Taxonomy" id="48074"/>
    <lineage>
        <taxon>Bacteria</taxon>
        <taxon>Pseudomonadati</taxon>
        <taxon>Pseudomonadota</taxon>
        <taxon>Gammaproteobacteria</taxon>
        <taxon>Cellvibrionales</taxon>
        <taxon>Microbulbiferaceae</taxon>
        <taxon>Microbulbifer</taxon>
    </lineage>
</organism>
<proteinExistence type="predicted"/>
<dbReference type="OrthoDB" id="5727024at2"/>
<dbReference type="EMBL" id="JACHHR010000003">
    <property type="protein sequence ID" value="MBB5212596.1"/>
    <property type="molecule type" value="Genomic_DNA"/>
</dbReference>
<evidence type="ECO:0000313" key="2">
    <source>
        <dbReference type="EMBL" id="QHQ40211.1"/>
    </source>
</evidence>
<reference evidence="2 3" key="1">
    <citation type="submission" date="2020-01" db="EMBL/GenBank/DDBJ databases">
        <title>The possibility of degradation of plastic by Microbulbifer hydrolyticus IRE-31.</title>
        <authorList>
            <person name="Liu L."/>
        </authorList>
    </citation>
    <scope>NUCLEOTIDE SEQUENCE [LARGE SCALE GENOMIC DNA]</scope>
    <source>
        <strain evidence="2 3">IRE-31</strain>
    </source>
</reference>
<evidence type="ECO:0000313" key="3">
    <source>
        <dbReference type="Proteomes" id="UP000464675"/>
    </source>
</evidence>